<dbReference type="InterPro" id="IPR005754">
    <property type="entry name" value="Sortase"/>
</dbReference>
<feature type="transmembrane region" description="Helical" evidence="3">
    <location>
        <begin position="51"/>
        <end position="73"/>
    </location>
</feature>
<evidence type="ECO:0000256" key="2">
    <source>
        <dbReference type="SAM" id="MobiDB-lite"/>
    </source>
</evidence>
<dbReference type="Proteomes" id="UP000309174">
    <property type="component" value="Unassembled WGS sequence"/>
</dbReference>
<keyword evidence="3" id="KW-0472">Membrane</keyword>
<dbReference type="GO" id="GO:0016787">
    <property type="term" value="F:hydrolase activity"/>
    <property type="evidence" value="ECO:0007669"/>
    <property type="project" value="UniProtKB-KW"/>
</dbReference>
<dbReference type="CDD" id="cd05829">
    <property type="entry name" value="Sortase_F"/>
    <property type="match status" value="1"/>
</dbReference>
<dbReference type="AlphaFoldDB" id="A0A5C4JI44"/>
<proteinExistence type="predicted"/>
<accession>A0A5C4JI44</accession>
<protein>
    <submittedName>
        <fullName evidence="4">Class F sortase</fullName>
    </submittedName>
</protein>
<dbReference type="SUPFAM" id="SSF63817">
    <property type="entry name" value="Sortase"/>
    <property type="match status" value="1"/>
</dbReference>
<dbReference type="NCBIfam" id="NF033748">
    <property type="entry name" value="class_F_sortase"/>
    <property type="match status" value="1"/>
</dbReference>
<dbReference type="EMBL" id="VCKW01000023">
    <property type="protein sequence ID" value="TMR05384.1"/>
    <property type="molecule type" value="Genomic_DNA"/>
</dbReference>
<evidence type="ECO:0000313" key="4">
    <source>
        <dbReference type="EMBL" id="TMR05384.1"/>
    </source>
</evidence>
<dbReference type="InterPro" id="IPR042001">
    <property type="entry name" value="Sortase_F"/>
</dbReference>
<dbReference type="Gene3D" id="2.40.260.10">
    <property type="entry name" value="Sortase"/>
    <property type="match status" value="1"/>
</dbReference>
<keyword evidence="3" id="KW-0812">Transmembrane</keyword>
<keyword evidence="3" id="KW-1133">Transmembrane helix</keyword>
<organism evidence="4 5">
    <name type="scientific">Actinomadura soli</name>
    <dbReference type="NCBI Taxonomy" id="2508997"/>
    <lineage>
        <taxon>Bacteria</taxon>
        <taxon>Bacillati</taxon>
        <taxon>Actinomycetota</taxon>
        <taxon>Actinomycetes</taxon>
        <taxon>Streptosporangiales</taxon>
        <taxon>Thermomonosporaceae</taxon>
        <taxon>Actinomadura</taxon>
    </lineage>
</organism>
<evidence type="ECO:0000256" key="1">
    <source>
        <dbReference type="ARBA" id="ARBA00022801"/>
    </source>
</evidence>
<evidence type="ECO:0000313" key="5">
    <source>
        <dbReference type="Proteomes" id="UP000309174"/>
    </source>
</evidence>
<dbReference type="InterPro" id="IPR023365">
    <property type="entry name" value="Sortase_dom-sf"/>
</dbReference>
<sequence>MPFICGFTHHKGQIFTAGITVRPASRSVATFPWTSRGGVRPVVHRGRRPRILAAVAVGLSGLVVTAFLVVQAYRDRPATAASPMPASGVSAPPGGARPAETAGAPGPVTGPALPRSVPLRLDVPRIDVRTPLMTLAKNPDQTVETPPLRRADEAGWYRLGAAPGSRGAAVIIGHVDTATGPAIFHRLGDLRPGDRASVLRADGRTAVFRIDSVEHVGKNRFPTRRVYGDPGYPAIRLITCGGRFDRRSGHYTDNVIAFGHLVRAGDGEAR</sequence>
<reference evidence="4 5" key="1">
    <citation type="submission" date="2019-05" db="EMBL/GenBank/DDBJ databases">
        <title>Draft genome sequence of Actinomadura sp. 14C53.</title>
        <authorList>
            <person name="Saricaoglu S."/>
            <person name="Isik K."/>
        </authorList>
    </citation>
    <scope>NUCLEOTIDE SEQUENCE [LARGE SCALE GENOMIC DNA]</scope>
    <source>
        <strain evidence="4 5">14C53</strain>
    </source>
</reference>
<dbReference type="OrthoDB" id="525039at2"/>
<keyword evidence="5" id="KW-1185">Reference proteome</keyword>
<feature type="region of interest" description="Disordered" evidence="2">
    <location>
        <begin position="79"/>
        <end position="116"/>
    </location>
</feature>
<dbReference type="Pfam" id="PF04203">
    <property type="entry name" value="Sortase"/>
    <property type="match status" value="1"/>
</dbReference>
<keyword evidence="1" id="KW-0378">Hydrolase</keyword>
<gene>
    <name evidence="4" type="ORF">ETD83_06675</name>
</gene>
<name>A0A5C4JI44_9ACTN</name>
<evidence type="ECO:0000256" key="3">
    <source>
        <dbReference type="SAM" id="Phobius"/>
    </source>
</evidence>
<comment type="caution">
    <text evidence="4">The sequence shown here is derived from an EMBL/GenBank/DDBJ whole genome shotgun (WGS) entry which is preliminary data.</text>
</comment>